<protein>
    <recommendedName>
        <fullName evidence="3">Kelch motif protein</fullName>
    </recommendedName>
</protein>
<proteinExistence type="predicted"/>
<dbReference type="AlphaFoldDB" id="A0A5C5WD47"/>
<comment type="caution">
    <text evidence="1">The sequence shown here is derived from an EMBL/GenBank/DDBJ whole genome shotgun (WGS) entry which is preliminary data.</text>
</comment>
<accession>A0A5C5WD47</accession>
<gene>
    <name evidence="1" type="ORF">Pla22_50050</name>
</gene>
<reference evidence="1 2" key="1">
    <citation type="submission" date="2019-02" db="EMBL/GenBank/DDBJ databases">
        <title>Deep-cultivation of Planctomycetes and their phenomic and genomic characterization uncovers novel biology.</title>
        <authorList>
            <person name="Wiegand S."/>
            <person name="Jogler M."/>
            <person name="Boedeker C."/>
            <person name="Pinto D."/>
            <person name="Vollmers J."/>
            <person name="Rivas-Marin E."/>
            <person name="Kohn T."/>
            <person name="Peeters S.H."/>
            <person name="Heuer A."/>
            <person name="Rast P."/>
            <person name="Oberbeckmann S."/>
            <person name="Bunk B."/>
            <person name="Jeske O."/>
            <person name="Meyerdierks A."/>
            <person name="Storesund J.E."/>
            <person name="Kallscheuer N."/>
            <person name="Luecker S."/>
            <person name="Lage O.M."/>
            <person name="Pohl T."/>
            <person name="Merkel B.J."/>
            <person name="Hornburger P."/>
            <person name="Mueller R.-W."/>
            <person name="Bruemmer F."/>
            <person name="Labrenz M."/>
            <person name="Spormann A.M."/>
            <person name="Op Den Camp H."/>
            <person name="Overmann J."/>
            <person name="Amann R."/>
            <person name="Jetten M.S.M."/>
            <person name="Mascher T."/>
            <person name="Medema M.H."/>
            <person name="Devos D.P."/>
            <person name="Kaster A.-K."/>
            <person name="Ovreas L."/>
            <person name="Rohde M."/>
            <person name="Galperin M.Y."/>
            <person name="Jogler C."/>
        </authorList>
    </citation>
    <scope>NUCLEOTIDE SEQUENCE [LARGE SCALE GENOMIC DNA]</scope>
    <source>
        <strain evidence="1 2">Pla22</strain>
    </source>
</reference>
<dbReference type="SUPFAM" id="SSF63829">
    <property type="entry name" value="Calcium-dependent phosphotriesterase"/>
    <property type="match status" value="1"/>
</dbReference>
<dbReference type="InterPro" id="IPR015915">
    <property type="entry name" value="Kelch-typ_b-propeller"/>
</dbReference>
<sequence length="278" mass="30798">MNNRFVLCMLTWLVAVHLDVSAEDLPHNSPSQSLDDLYQVECEGTYSHHLQGICAESSAIYWSFTTTLVKTDLNGKVIKKVPVANHHGDLCVHEGKLFVAVNLGEFNHPEGNADSWIYVYDTDDLVELEKHPCDEVFYGAGGVGFRDGRFYVVGGLPDQMSENYVYEYDANFQFIKKHVIESGHTHLGIQTAAFAHGRWWFGCYGSPAILLVTDPDFQVLGRYETNCSLGIASLGDGRLLVGNGHCTKASGCIGGARAAKPNERTGFLLQERYSEVKK</sequence>
<evidence type="ECO:0000313" key="1">
    <source>
        <dbReference type="EMBL" id="TWT48005.1"/>
    </source>
</evidence>
<dbReference type="RefSeq" id="WP_242632304.1">
    <property type="nucleotide sequence ID" value="NZ_SJPI01000004.1"/>
</dbReference>
<dbReference type="Proteomes" id="UP000316598">
    <property type="component" value="Unassembled WGS sequence"/>
</dbReference>
<dbReference type="EMBL" id="SJPI01000004">
    <property type="protein sequence ID" value="TWT48005.1"/>
    <property type="molecule type" value="Genomic_DNA"/>
</dbReference>
<dbReference type="Gene3D" id="2.120.10.80">
    <property type="entry name" value="Kelch-type beta propeller"/>
    <property type="match status" value="1"/>
</dbReference>
<name>A0A5C5WD47_9BACT</name>
<evidence type="ECO:0008006" key="3">
    <source>
        <dbReference type="Google" id="ProtNLM"/>
    </source>
</evidence>
<keyword evidence="2" id="KW-1185">Reference proteome</keyword>
<organism evidence="1 2">
    <name type="scientific">Rubripirellula amarantea</name>
    <dbReference type="NCBI Taxonomy" id="2527999"/>
    <lineage>
        <taxon>Bacteria</taxon>
        <taxon>Pseudomonadati</taxon>
        <taxon>Planctomycetota</taxon>
        <taxon>Planctomycetia</taxon>
        <taxon>Pirellulales</taxon>
        <taxon>Pirellulaceae</taxon>
        <taxon>Rubripirellula</taxon>
    </lineage>
</organism>
<evidence type="ECO:0000313" key="2">
    <source>
        <dbReference type="Proteomes" id="UP000316598"/>
    </source>
</evidence>